<dbReference type="Proteomes" id="UP000258309">
    <property type="component" value="Unassembled WGS sequence"/>
</dbReference>
<organism evidence="2 3">
    <name type="scientific">Scytalidium lignicola</name>
    <name type="common">Hyphomycete</name>
    <dbReference type="NCBI Taxonomy" id="5539"/>
    <lineage>
        <taxon>Eukaryota</taxon>
        <taxon>Fungi</taxon>
        <taxon>Dikarya</taxon>
        <taxon>Ascomycota</taxon>
        <taxon>Pezizomycotina</taxon>
        <taxon>Leotiomycetes</taxon>
        <taxon>Leotiomycetes incertae sedis</taxon>
        <taxon>Scytalidium</taxon>
    </lineage>
</organism>
<accession>A0A3E2HMT1</accession>
<feature type="region of interest" description="Disordered" evidence="1">
    <location>
        <begin position="87"/>
        <end position="139"/>
    </location>
</feature>
<feature type="non-terminal residue" evidence="2">
    <location>
        <position position="216"/>
    </location>
</feature>
<sequence>MPSPGDEQGRCASCVRLGRQCVAVKVEVMQALDTLGEERTPEGIIRVQRLIGHIKCGPPLERARQTKGFNPSRISKSQQNYGKMIPVSTAAQSSQSSSRSHQLQRSSPSSSTPLWDSPTPRSGSRAIGPSPSDMQWPMPDDAVYTTITEDICNTMQFTPAISLSTAPYDMMFDSQFDYDGCNIRPPPQQDFQPEYGFPLPHVLSMDLSSYQSMPST</sequence>
<protein>
    <submittedName>
        <fullName evidence="2">Uncharacterized protein</fullName>
    </submittedName>
</protein>
<evidence type="ECO:0000313" key="3">
    <source>
        <dbReference type="Proteomes" id="UP000258309"/>
    </source>
</evidence>
<dbReference type="OrthoDB" id="4150019at2759"/>
<feature type="region of interest" description="Disordered" evidence="1">
    <location>
        <begin position="61"/>
        <end position="80"/>
    </location>
</feature>
<reference evidence="2 3" key="1">
    <citation type="submission" date="2018-05" db="EMBL/GenBank/DDBJ databases">
        <title>Draft genome sequence of Scytalidium lignicola DSM 105466, a ubiquitous saprotrophic fungus.</title>
        <authorList>
            <person name="Buettner E."/>
            <person name="Gebauer A.M."/>
            <person name="Hofrichter M."/>
            <person name="Liers C."/>
            <person name="Kellner H."/>
        </authorList>
    </citation>
    <scope>NUCLEOTIDE SEQUENCE [LARGE SCALE GENOMIC DNA]</scope>
    <source>
        <strain evidence="2 3">DSM 105466</strain>
    </source>
</reference>
<keyword evidence="3" id="KW-1185">Reference proteome</keyword>
<feature type="compositionally biased region" description="Low complexity" evidence="1">
    <location>
        <begin position="88"/>
        <end position="114"/>
    </location>
</feature>
<dbReference type="EMBL" id="NCSJ02000019">
    <property type="protein sequence ID" value="RFU34512.1"/>
    <property type="molecule type" value="Genomic_DNA"/>
</dbReference>
<name>A0A3E2HMT1_SCYLI</name>
<feature type="compositionally biased region" description="Polar residues" evidence="1">
    <location>
        <begin position="67"/>
        <end position="80"/>
    </location>
</feature>
<evidence type="ECO:0000256" key="1">
    <source>
        <dbReference type="SAM" id="MobiDB-lite"/>
    </source>
</evidence>
<evidence type="ECO:0000313" key="2">
    <source>
        <dbReference type="EMBL" id="RFU34512.1"/>
    </source>
</evidence>
<dbReference type="AlphaFoldDB" id="A0A3E2HMT1"/>
<proteinExistence type="predicted"/>
<comment type="caution">
    <text evidence="2">The sequence shown here is derived from an EMBL/GenBank/DDBJ whole genome shotgun (WGS) entry which is preliminary data.</text>
</comment>
<feature type="non-terminal residue" evidence="2">
    <location>
        <position position="1"/>
    </location>
</feature>
<gene>
    <name evidence="2" type="ORF">B7463_g1802</name>
</gene>